<dbReference type="InterPro" id="IPR003439">
    <property type="entry name" value="ABC_transporter-like_ATP-bd"/>
</dbReference>
<dbReference type="RefSeq" id="WP_188391322.1">
    <property type="nucleotide sequence ID" value="NZ_BMEV01000013.1"/>
</dbReference>
<dbReference type="Gene3D" id="3.40.50.300">
    <property type="entry name" value="P-loop containing nucleotide triphosphate hydrolases"/>
    <property type="match status" value="1"/>
</dbReference>
<evidence type="ECO:0000259" key="5">
    <source>
        <dbReference type="PROSITE" id="PS50893"/>
    </source>
</evidence>
<organism evidence="6 7">
    <name type="scientific">Compostibacillus humi</name>
    <dbReference type="NCBI Taxonomy" id="1245525"/>
    <lineage>
        <taxon>Bacteria</taxon>
        <taxon>Bacillati</taxon>
        <taxon>Bacillota</taxon>
        <taxon>Bacilli</taxon>
        <taxon>Bacillales</taxon>
        <taxon>Bacillaceae</taxon>
        <taxon>Compostibacillus</taxon>
    </lineage>
</organism>
<dbReference type="EMBL" id="BMEV01000013">
    <property type="protein sequence ID" value="GGH72954.1"/>
    <property type="molecule type" value="Genomic_DNA"/>
</dbReference>
<comment type="similarity">
    <text evidence="1">Belongs to the ABC transporter superfamily.</text>
</comment>
<dbReference type="Proteomes" id="UP000602050">
    <property type="component" value="Unassembled WGS sequence"/>
</dbReference>
<dbReference type="InterPro" id="IPR027417">
    <property type="entry name" value="P-loop_NTPase"/>
</dbReference>
<keyword evidence="4 6" id="KW-0067">ATP-binding</keyword>
<dbReference type="SUPFAM" id="SSF52540">
    <property type="entry name" value="P-loop containing nucleoside triphosphate hydrolases"/>
    <property type="match status" value="1"/>
</dbReference>
<evidence type="ECO:0000256" key="3">
    <source>
        <dbReference type="ARBA" id="ARBA00022741"/>
    </source>
</evidence>
<name>A0A8J2ZQD7_9BACI</name>
<dbReference type="GO" id="GO:0016887">
    <property type="term" value="F:ATP hydrolysis activity"/>
    <property type="evidence" value="ECO:0007669"/>
    <property type="project" value="InterPro"/>
</dbReference>
<feature type="domain" description="ABC transporter" evidence="5">
    <location>
        <begin position="2"/>
        <end position="224"/>
    </location>
</feature>
<dbReference type="AlphaFoldDB" id="A0A8J2ZQD7"/>
<evidence type="ECO:0000256" key="1">
    <source>
        <dbReference type="ARBA" id="ARBA00005417"/>
    </source>
</evidence>
<dbReference type="CDD" id="cd03230">
    <property type="entry name" value="ABC_DR_subfamily_A"/>
    <property type="match status" value="1"/>
</dbReference>
<dbReference type="PANTHER" id="PTHR42711">
    <property type="entry name" value="ABC TRANSPORTER ATP-BINDING PROTEIN"/>
    <property type="match status" value="1"/>
</dbReference>
<dbReference type="PROSITE" id="PS50893">
    <property type="entry name" value="ABC_TRANSPORTER_2"/>
    <property type="match status" value="1"/>
</dbReference>
<dbReference type="InterPro" id="IPR017871">
    <property type="entry name" value="ABC_transporter-like_CS"/>
</dbReference>
<accession>A0A8J2ZQD7</accession>
<comment type="caution">
    <text evidence="6">The sequence shown here is derived from an EMBL/GenBank/DDBJ whole genome shotgun (WGS) entry which is preliminary data.</text>
</comment>
<evidence type="ECO:0000313" key="6">
    <source>
        <dbReference type="EMBL" id="GGH72954.1"/>
    </source>
</evidence>
<reference evidence="6" key="2">
    <citation type="submission" date="2020-09" db="EMBL/GenBank/DDBJ databases">
        <authorList>
            <person name="Sun Q."/>
            <person name="Zhou Y."/>
        </authorList>
    </citation>
    <scope>NUCLEOTIDE SEQUENCE</scope>
    <source>
        <strain evidence="6">CGMCC 1.12360</strain>
    </source>
</reference>
<proteinExistence type="inferred from homology"/>
<dbReference type="PROSITE" id="PS00211">
    <property type="entry name" value="ABC_TRANSPORTER_1"/>
    <property type="match status" value="1"/>
</dbReference>
<evidence type="ECO:0000313" key="7">
    <source>
        <dbReference type="Proteomes" id="UP000602050"/>
    </source>
</evidence>
<keyword evidence="2" id="KW-0813">Transport</keyword>
<dbReference type="Pfam" id="PF00005">
    <property type="entry name" value="ABC_tran"/>
    <property type="match status" value="1"/>
</dbReference>
<dbReference type="InterPro" id="IPR003593">
    <property type="entry name" value="AAA+_ATPase"/>
</dbReference>
<keyword evidence="3" id="KW-0547">Nucleotide-binding</keyword>
<keyword evidence="7" id="KW-1185">Reference proteome</keyword>
<reference evidence="6" key="1">
    <citation type="journal article" date="2014" name="Int. J. Syst. Evol. Microbiol.">
        <title>Complete genome sequence of Corynebacterium casei LMG S-19264T (=DSM 44701T), isolated from a smear-ripened cheese.</title>
        <authorList>
            <consortium name="US DOE Joint Genome Institute (JGI-PGF)"/>
            <person name="Walter F."/>
            <person name="Albersmeier A."/>
            <person name="Kalinowski J."/>
            <person name="Ruckert C."/>
        </authorList>
    </citation>
    <scope>NUCLEOTIDE SEQUENCE</scope>
    <source>
        <strain evidence="6">CGMCC 1.12360</strain>
    </source>
</reference>
<sequence>MLIVEKLSKSYGKNMIFDNLSFNVHPGEIVGLVGENGAGKSTLLSILAMVQKADAGTITLNHQCYQTDKKELRRQIGFVPQDLAIWEQLSVKENMQFFAQLSWVKKDMAELKELCLQMQLEKWDEPVKSLSGGMKRKLNIAISLIHDPHLLLLDEPTAGIDLKSRTEIGRYLKQLASQGKMIIYTSHDMDELRSLCDRVLCIGKDPFYKNIFHESPIPFLAIPD</sequence>
<dbReference type="PANTHER" id="PTHR42711:SF5">
    <property type="entry name" value="ABC TRANSPORTER ATP-BINDING PROTEIN NATA"/>
    <property type="match status" value="1"/>
</dbReference>
<gene>
    <name evidence="6" type="ORF">GCM10010978_10350</name>
</gene>
<evidence type="ECO:0000256" key="4">
    <source>
        <dbReference type="ARBA" id="ARBA00022840"/>
    </source>
</evidence>
<dbReference type="SMART" id="SM00382">
    <property type="entry name" value="AAA"/>
    <property type="match status" value="1"/>
</dbReference>
<evidence type="ECO:0000256" key="2">
    <source>
        <dbReference type="ARBA" id="ARBA00022448"/>
    </source>
</evidence>
<protein>
    <submittedName>
        <fullName evidence="6">Multidrug ABC transporter ATP-binding protein</fullName>
    </submittedName>
</protein>
<dbReference type="GO" id="GO:0005524">
    <property type="term" value="F:ATP binding"/>
    <property type="evidence" value="ECO:0007669"/>
    <property type="project" value="UniProtKB-KW"/>
</dbReference>
<dbReference type="InterPro" id="IPR050763">
    <property type="entry name" value="ABC_transporter_ATP-binding"/>
</dbReference>